<dbReference type="AlphaFoldDB" id="A0A554LG93"/>
<keyword evidence="1" id="KW-1133">Transmembrane helix</keyword>
<name>A0A554LG93_9BACT</name>
<evidence type="ECO:0000256" key="1">
    <source>
        <dbReference type="SAM" id="Phobius"/>
    </source>
</evidence>
<keyword evidence="1" id="KW-0472">Membrane</keyword>
<sequence length="67" mass="7374">MNKLLIFLASVGVGMAIIKYTFQLVNITGKSAWAESHIPGNGTYTMWKLIGLLIICFGFLYAIGTFD</sequence>
<evidence type="ECO:0000313" key="3">
    <source>
        <dbReference type="Proteomes" id="UP000315589"/>
    </source>
</evidence>
<keyword evidence="1" id="KW-0812">Transmembrane</keyword>
<dbReference type="EMBL" id="VMGI01000093">
    <property type="protein sequence ID" value="TSC91883.1"/>
    <property type="molecule type" value="Genomic_DNA"/>
</dbReference>
<accession>A0A554LG93</accession>
<comment type="caution">
    <text evidence="2">The sequence shown here is derived from an EMBL/GenBank/DDBJ whole genome shotgun (WGS) entry which is preliminary data.</text>
</comment>
<proteinExistence type="predicted"/>
<dbReference type="Proteomes" id="UP000315589">
    <property type="component" value="Unassembled WGS sequence"/>
</dbReference>
<protein>
    <submittedName>
        <fullName evidence="2">Uncharacterized protein</fullName>
    </submittedName>
</protein>
<feature type="transmembrane region" description="Helical" evidence="1">
    <location>
        <begin position="46"/>
        <end position="66"/>
    </location>
</feature>
<organism evidence="2 3">
    <name type="scientific">Candidatus Berkelbacteria bacterium Licking1014_85</name>
    <dbReference type="NCBI Taxonomy" id="2017148"/>
    <lineage>
        <taxon>Bacteria</taxon>
        <taxon>Candidatus Berkelbacteria</taxon>
    </lineage>
</organism>
<evidence type="ECO:0000313" key="2">
    <source>
        <dbReference type="EMBL" id="TSC91883.1"/>
    </source>
</evidence>
<gene>
    <name evidence="2" type="ORF">CEN91_579</name>
</gene>
<reference evidence="2 3" key="1">
    <citation type="submission" date="2017-07" db="EMBL/GenBank/DDBJ databases">
        <title>Mechanisms for carbon and nitrogen cycling indicate functional differentiation within the Candidate Phyla Radiation.</title>
        <authorList>
            <person name="Danczak R.E."/>
            <person name="Johnston M.D."/>
            <person name="Kenah C."/>
            <person name="Slattery M."/>
            <person name="Wrighton K.C."/>
            <person name="Wilkins M.J."/>
        </authorList>
    </citation>
    <scope>NUCLEOTIDE SEQUENCE [LARGE SCALE GENOMIC DNA]</scope>
    <source>
        <strain evidence="2">Licking1014_85</strain>
    </source>
</reference>